<evidence type="ECO:0000256" key="7">
    <source>
        <dbReference type="SAM" id="Phobius"/>
    </source>
</evidence>
<gene>
    <name evidence="9" type="ORF">EVOR1521_LOCUS5399</name>
</gene>
<evidence type="ECO:0000256" key="5">
    <source>
        <dbReference type="ARBA" id="ARBA00023136"/>
    </source>
</evidence>
<protein>
    <recommendedName>
        <fullName evidence="8">Major facilitator superfamily associated domain-containing protein</fullName>
    </recommendedName>
</protein>
<organism evidence="9 10">
    <name type="scientific">Effrenium voratum</name>
    <dbReference type="NCBI Taxonomy" id="2562239"/>
    <lineage>
        <taxon>Eukaryota</taxon>
        <taxon>Sar</taxon>
        <taxon>Alveolata</taxon>
        <taxon>Dinophyceae</taxon>
        <taxon>Suessiales</taxon>
        <taxon>Symbiodiniaceae</taxon>
        <taxon>Effrenium</taxon>
    </lineage>
</organism>
<feature type="transmembrane region" description="Helical" evidence="7">
    <location>
        <begin position="787"/>
        <end position="808"/>
    </location>
</feature>
<evidence type="ECO:0000256" key="1">
    <source>
        <dbReference type="ARBA" id="ARBA00004141"/>
    </source>
</evidence>
<comment type="subcellular location">
    <subcellularLocation>
        <location evidence="1">Membrane</location>
        <topology evidence="1">Multi-pass membrane protein</topology>
    </subcellularLocation>
</comment>
<feature type="transmembrane region" description="Helical" evidence="7">
    <location>
        <begin position="763"/>
        <end position="781"/>
    </location>
</feature>
<feature type="transmembrane region" description="Helical" evidence="7">
    <location>
        <begin position="894"/>
        <end position="921"/>
    </location>
</feature>
<dbReference type="InterPro" id="IPR051717">
    <property type="entry name" value="MFS_MFSD6"/>
</dbReference>
<dbReference type="Proteomes" id="UP001178507">
    <property type="component" value="Unassembled WGS sequence"/>
</dbReference>
<evidence type="ECO:0000313" key="10">
    <source>
        <dbReference type="Proteomes" id="UP001178507"/>
    </source>
</evidence>
<dbReference type="PANTHER" id="PTHR16172">
    <property type="entry name" value="MAJOR FACILITATOR SUPERFAMILY DOMAIN-CONTAINING PROTEIN 6-LIKE"/>
    <property type="match status" value="1"/>
</dbReference>
<dbReference type="EMBL" id="CAUJNA010000380">
    <property type="protein sequence ID" value="CAJ1376305.1"/>
    <property type="molecule type" value="Genomic_DNA"/>
</dbReference>
<evidence type="ECO:0000256" key="3">
    <source>
        <dbReference type="ARBA" id="ARBA00022692"/>
    </source>
</evidence>
<dbReference type="PANTHER" id="PTHR16172:SF41">
    <property type="entry name" value="MAJOR FACILITATOR SUPERFAMILY DOMAIN-CONTAINING PROTEIN 6-LIKE"/>
    <property type="match status" value="1"/>
</dbReference>
<dbReference type="Pfam" id="PF12832">
    <property type="entry name" value="MFS_1_like"/>
    <property type="match status" value="1"/>
</dbReference>
<keyword evidence="3 7" id="KW-0812">Transmembrane</keyword>
<keyword evidence="5 7" id="KW-0472">Membrane</keyword>
<feature type="transmembrane region" description="Helical" evidence="7">
    <location>
        <begin position="853"/>
        <end position="873"/>
    </location>
</feature>
<evidence type="ECO:0000256" key="2">
    <source>
        <dbReference type="ARBA" id="ARBA00005241"/>
    </source>
</evidence>
<proteinExistence type="inferred from homology"/>
<reference evidence="9" key="1">
    <citation type="submission" date="2023-08" db="EMBL/GenBank/DDBJ databases">
        <authorList>
            <person name="Chen Y."/>
            <person name="Shah S."/>
            <person name="Dougan E. K."/>
            <person name="Thang M."/>
            <person name="Chan C."/>
        </authorList>
    </citation>
    <scope>NUCLEOTIDE SEQUENCE</scope>
</reference>
<comment type="similarity">
    <text evidence="2">Belongs to the major facilitator superfamily. MFSD6 family.</text>
</comment>
<feature type="transmembrane region" description="Helical" evidence="7">
    <location>
        <begin position="933"/>
        <end position="953"/>
    </location>
</feature>
<dbReference type="SUPFAM" id="SSF103473">
    <property type="entry name" value="MFS general substrate transporter"/>
    <property type="match status" value="1"/>
</dbReference>
<dbReference type="InterPro" id="IPR036259">
    <property type="entry name" value="MFS_trans_sf"/>
</dbReference>
<evidence type="ECO:0000256" key="4">
    <source>
        <dbReference type="ARBA" id="ARBA00022989"/>
    </source>
</evidence>
<feature type="region of interest" description="Disordered" evidence="6">
    <location>
        <begin position="669"/>
        <end position="695"/>
    </location>
</feature>
<dbReference type="AlphaFoldDB" id="A0AA36MQB0"/>
<dbReference type="InterPro" id="IPR024989">
    <property type="entry name" value="MFS_assoc_dom"/>
</dbReference>
<dbReference type="GO" id="GO:0016020">
    <property type="term" value="C:membrane"/>
    <property type="evidence" value="ECO:0007669"/>
    <property type="project" value="UniProtKB-SubCell"/>
</dbReference>
<feature type="transmembrane region" description="Helical" evidence="7">
    <location>
        <begin position="965"/>
        <end position="985"/>
    </location>
</feature>
<sequence>MDALALALQSSQPPAVAEWVLLLLRWRALKASPTASWEMCQALARRAAEVGEAPLPDPLPRWNPPEILEQLHAWLSSKMPEETAGRLPALANFQADADSLMHSGFQWLGQEDVVSEEPERPALVLPVPLVLVSCDTVQDYHLAAVALRSCVRGCALLLNQRGLVANADRHVVALVQHLFYEVLPMPLPPSRGVSACFWRSMPMYYEAQASLVREIWLLVQYFLAASLSLPLNTHHHSVRLLTLCSALAILDAVLRRLPPHTQNDLSRVYSGVLRSSSKASAFAVTAQLAQSTEELPLSDPRAQELRSGLLDYFAGAGESRAAGRKARRIFEFTNMRLGAGDLELLQRLALLRGCVQGSCPESRLARYLTGEVPELLSAFPGLMVLRDMSFLVRLLCVKITSASDLRRSDGKPWNTLDLMLRWEYDAEEGRLRVQGLQRALVPGELSVPAGDKPETASFFSRLGRTVTSLWTSQVQEPVLLSAAEASNLAGQSIHTEDDVLHTPELPNFEAKLSQADSELLLSFLTVPYLRVPLLLQFFNDRSRFAALCCPRLQAMLDAVLFEPGPFEEENESAQCPEVVYPGLSGSEGQKLLATPAGRFVHELVHSPTPVLAELDGIFRLAMERDVPQYTSASSAVLYAVRLWTRVGRLSDLVLRPFRSAQLPEATAYAGREPQKADHFETSPTQSHATPSGATSSAFAPNPELVAMSVSLDGFGRFINVFWSDVGVTRTEIGMLSLAQMVASFLGQLFWSLATDRLGEYKRVLVGTSLAGTAIIFFNLVPAVQTNFWLLSLVCVSSSFFLSTGGPIIDAMCLSVLKEQESEEQYGDQRLWCAVGWGGMSLVAGQLIDTFGIGFMFWGFASIQAVYLGIILYYMPMRKNKQEASQEMASIRQFLNFDVLWFFANLVVYGLAMSVVESFLLVFLNEDFENCPKVLLGASTAVMCFFEIPVFKYVENVWASNKDRLTSVLMACKVVLAFRCLCYTVIPASNPWLVLLVEPLHGFTFAAMWSATVEYGQRIAPPGCVARMQALVNGIYYQIAMGIGTAMWGPLVMDPPAGLGFRNCFRVDAAGIVLWGLIWQSGLMLRHRSRIAREAAVSEQPLTDRA</sequence>
<evidence type="ECO:0000259" key="8">
    <source>
        <dbReference type="Pfam" id="PF12832"/>
    </source>
</evidence>
<keyword evidence="4 7" id="KW-1133">Transmembrane helix</keyword>
<comment type="caution">
    <text evidence="9">The sequence shown here is derived from an EMBL/GenBank/DDBJ whole genome shotgun (WGS) entry which is preliminary data.</text>
</comment>
<feature type="transmembrane region" description="Helical" evidence="7">
    <location>
        <begin position="1064"/>
        <end position="1084"/>
    </location>
</feature>
<dbReference type="Gene3D" id="1.20.1250.20">
    <property type="entry name" value="MFS general substrate transporter like domains"/>
    <property type="match status" value="2"/>
</dbReference>
<feature type="domain" description="Major facilitator superfamily associated" evidence="8">
    <location>
        <begin position="717"/>
        <end position="1048"/>
    </location>
</feature>
<accession>A0AA36MQB0</accession>
<name>A0AA36MQB0_9DINO</name>
<feature type="transmembrane region" description="Helical" evidence="7">
    <location>
        <begin position="991"/>
        <end position="1012"/>
    </location>
</feature>
<evidence type="ECO:0000256" key="6">
    <source>
        <dbReference type="SAM" id="MobiDB-lite"/>
    </source>
</evidence>
<feature type="transmembrane region" description="Helical" evidence="7">
    <location>
        <begin position="1033"/>
        <end position="1052"/>
    </location>
</feature>
<evidence type="ECO:0000313" key="9">
    <source>
        <dbReference type="EMBL" id="CAJ1376305.1"/>
    </source>
</evidence>
<feature type="compositionally biased region" description="Polar residues" evidence="6">
    <location>
        <begin position="681"/>
        <end position="695"/>
    </location>
</feature>
<keyword evidence="10" id="KW-1185">Reference proteome</keyword>